<protein>
    <submittedName>
        <fullName evidence="5">RNA recognition motif domain</fullName>
    </submittedName>
</protein>
<evidence type="ECO:0000313" key="6">
    <source>
        <dbReference type="Proteomes" id="UP001370490"/>
    </source>
</evidence>
<feature type="region of interest" description="Disordered" evidence="3">
    <location>
        <begin position="61"/>
        <end position="81"/>
    </location>
</feature>
<dbReference type="Pfam" id="PF21864">
    <property type="entry name" value="MORF_dom"/>
    <property type="match status" value="2"/>
</dbReference>
<dbReference type="Gene3D" id="3.30.70.330">
    <property type="match status" value="1"/>
</dbReference>
<dbReference type="SMART" id="SM00360">
    <property type="entry name" value="RRM"/>
    <property type="match status" value="1"/>
</dbReference>
<dbReference type="PROSITE" id="PS50102">
    <property type="entry name" value="RRM"/>
    <property type="match status" value="1"/>
</dbReference>
<dbReference type="Gene3D" id="3.30.70.80">
    <property type="entry name" value="Peptidase S8 propeptide/proteinase inhibitor I9"/>
    <property type="match status" value="2"/>
</dbReference>
<gene>
    <name evidence="5" type="ORF">RJ641_036424</name>
</gene>
<dbReference type="PANTHER" id="PTHR31346">
    <property type="entry name" value="MULTIPLE ORGANELLAR RNA EDITING FACTOR 2, CHLOROPLASTIC-RELATED-RELATED"/>
    <property type="match status" value="1"/>
</dbReference>
<dbReference type="InterPro" id="IPR000504">
    <property type="entry name" value="RRM_dom"/>
</dbReference>
<dbReference type="AlphaFoldDB" id="A0AAN8VG97"/>
<dbReference type="Proteomes" id="UP001370490">
    <property type="component" value="Unassembled WGS sequence"/>
</dbReference>
<dbReference type="InterPro" id="IPR039206">
    <property type="entry name" value="MORF/ORRM1/DAG-like"/>
</dbReference>
<name>A0AAN8VG97_9MAGN</name>
<dbReference type="Pfam" id="PF00076">
    <property type="entry name" value="RRM_1"/>
    <property type="match status" value="1"/>
</dbReference>
<keyword evidence="6" id="KW-1185">Reference proteome</keyword>
<comment type="caution">
    <text evidence="5">The sequence shown here is derived from an EMBL/GenBank/DDBJ whole genome shotgun (WGS) entry which is preliminary data.</text>
</comment>
<accession>A0AAN8VG97</accession>
<feature type="domain" description="RRM" evidence="4">
    <location>
        <begin position="311"/>
        <end position="389"/>
    </location>
</feature>
<evidence type="ECO:0000256" key="1">
    <source>
        <dbReference type="ARBA" id="ARBA00022946"/>
    </source>
</evidence>
<dbReference type="InterPro" id="IPR054059">
    <property type="entry name" value="MORF/ORRM1/DAG-like_MORF"/>
</dbReference>
<dbReference type="PANTHER" id="PTHR31346:SF11">
    <property type="entry name" value="ORGANELLE RRM DOMAIN-CONTAINING PROTEIN 1, CHLOROPLASTIC"/>
    <property type="match status" value="1"/>
</dbReference>
<dbReference type="InterPro" id="IPR012677">
    <property type="entry name" value="Nucleotide-bd_a/b_plait_sf"/>
</dbReference>
<dbReference type="GO" id="GO:0005739">
    <property type="term" value="C:mitochondrion"/>
    <property type="evidence" value="ECO:0007669"/>
    <property type="project" value="TreeGrafter"/>
</dbReference>
<dbReference type="GO" id="GO:0080156">
    <property type="term" value="P:mitochondrial mRNA modification"/>
    <property type="evidence" value="ECO:0007669"/>
    <property type="project" value="TreeGrafter"/>
</dbReference>
<evidence type="ECO:0000256" key="2">
    <source>
        <dbReference type="PROSITE-ProRule" id="PRU00176"/>
    </source>
</evidence>
<evidence type="ECO:0000259" key="4">
    <source>
        <dbReference type="PROSITE" id="PS50102"/>
    </source>
</evidence>
<dbReference type="EMBL" id="JBAMMX010000009">
    <property type="protein sequence ID" value="KAK6933530.1"/>
    <property type="molecule type" value="Genomic_DNA"/>
</dbReference>
<keyword evidence="2" id="KW-0694">RNA-binding</keyword>
<dbReference type="InterPro" id="IPR035979">
    <property type="entry name" value="RBD_domain_sf"/>
</dbReference>
<dbReference type="InterPro" id="IPR037045">
    <property type="entry name" value="S8pro/Inhibitor_I9_sf"/>
</dbReference>
<sequence>MELLTSSSTISTTLTPKFTTTTPLPPAKAAPFSFSQHNSKIPTSSSKLTLSCTFSSICSSSLKPSATATPASFISTSPDSTTSANRYWMVIMETPPKEVQSKEDVINFYVKTLEQVLGSEKDAQMRIYHASCDTHFGFCCDIGEDMSKELSSLPGVLSVRPDPDFNSVKKDYSSSSFQLGHLSNSDINELRLFPAGISKYWLVRVEKPGVEVVTKAQMVDYYARLLTKVLGNVKDAQMCIYHISWRYNFGFCCELDDECARELAGIPGVISVQPDENFESDNKDYGGDNPLTSISSLKPLEANQPKNVKTKRLFVTGLSFYTSEKTLRSKFEEFGELVEVKVIMDKISKRSKGYAFIEYTTEEAAAEALNKMNGAIINGWMIVVDVAKSNPPKYSRGRPRPTTT</sequence>
<reference evidence="5 6" key="1">
    <citation type="submission" date="2023-12" db="EMBL/GenBank/DDBJ databases">
        <title>A high-quality genome assembly for Dillenia turbinata (Dilleniales).</title>
        <authorList>
            <person name="Chanderbali A."/>
        </authorList>
    </citation>
    <scope>NUCLEOTIDE SEQUENCE [LARGE SCALE GENOMIC DNA]</scope>
    <source>
        <strain evidence="5">LSX21</strain>
        <tissue evidence="5">Leaf</tissue>
    </source>
</reference>
<feature type="compositionally biased region" description="Polar residues" evidence="3">
    <location>
        <begin position="63"/>
        <end position="81"/>
    </location>
</feature>
<dbReference type="GO" id="GO:0003723">
    <property type="term" value="F:RNA binding"/>
    <property type="evidence" value="ECO:0007669"/>
    <property type="project" value="UniProtKB-UniRule"/>
</dbReference>
<dbReference type="SUPFAM" id="SSF54928">
    <property type="entry name" value="RNA-binding domain, RBD"/>
    <property type="match status" value="1"/>
</dbReference>
<evidence type="ECO:0000256" key="3">
    <source>
        <dbReference type="SAM" id="MobiDB-lite"/>
    </source>
</evidence>
<keyword evidence="1" id="KW-0809">Transit peptide</keyword>
<dbReference type="GO" id="GO:0016554">
    <property type="term" value="P:cytidine to uridine editing"/>
    <property type="evidence" value="ECO:0007669"/>
    <property type="project" value="InterPro"/>
</dbReference>
<proteinExistence type="predicted"/>
<evidence type="ECO:0000313" key="5">
    <source>
        <dbReference type="EMBL" id="KAK6933530.1"/>
    </source>
</evidence>
<organism evidence="5 6">
    <name type="scientific">Dillenia turbinata</name>
    <dbReference type="NCBI Taxonomy" id="194707"/>
    <lineage>
        <taxon>Eukaryota</taxon>
        <taxon>Viridiplantae</taxon>
        <taxon>Streptophyta</taxon>
        <taxon>Embryophyta</taxon>
        <taxon>Tracheophyta</taxon>
        <taxon>Spermatophyta</taxon>
        <taxon>Magnoliopsida</taxon>
        <taxon>eudicotyledons</taxon>
        <taxon>Gunneridae</taxon>
        <taxon>Pentapetalae</taxon>
        <taxon>Dilleniales</taxon>
        <taxon>Dilleniaceae</taxon>
        <taxon>Dillenia</taxon>
    </lineage>
</organism>